<sequence>MSDWQQEASKSFVILSPCPRDRGRRRGAAYLSLVISHTREHHGHDEGYQIQLEIRLANLFLMLANATWNDGGDAGGDKWNDGGDGFGAGATNDMAVVAADDNANGDTCRNCGQAGHFARECPEPRKPSGACFNCGQEGHNKSDCPNPRVFTGTCRICEKEGHPAAECPDRPPDICKNCKGEGHKTMECTENRKLEQHNVPDKLPEEALEILKKASKERDLEDFRDGLKIYSKAVPLATYVDIEKLLREEKLNVYLIALEREIGDCHTVVNLQGKLNCKYVVGLYFSDKPQRINLKERWPATPGENLERLAEAGFPLDRQIPKCSNCGKMGHIMKSCKEELSVVERVEVKCVNCKQPGHRARDCKEARVDRFACRNCGKGGHRSNECTEPRSAEGVECKRCNEVGHFANDCPQGGGSRACRNCGSEDHIARDCDQPRNMATVTCRNCEEMGHFSRDCTKKKDWSKVKCSCCGEMGHTIRRCPQADENGGNVGGFYNNETPDSAAVQAAGSNVMEPEATWGGGDTAGW</sequence>
<proteinExistence type="predicted"/>
<evidence type="ECO:0000313" key="3">
    <source>
        <dbReference type="EMBL" id="EZF56561.1"/>
    </source>
</evidence>
<dbReference type="InterPro" id="IPR001878">
    <property type="entry name" value="Znf_CCHC"/>
</dbReference>
<dbReference type="InterPro" id="IPR051714">
    <property type="entry name" value="Znf_CCHC_NABP"/>
</dbReference>
<reference evidence="3" key="1">
    <citation type="submission" date="2014-02" db="EMBL/GenBank/DDBJ databases">
        <title>The Genome Sequence of Trichophyton rubrum (morphotype fischeri) CBS 288.86.</title>
        <authorList>
            <consortium name="The Broad Institute Genomics Platform"/>
            <person name="Cuomo C.A."/>
            <person name="White T.C."/>
            <person name="Graser Y."/>
            <person name="Martinez-Rossi N."/>
            <person name="Heitman J."/>
            <person name="Young S.K."/>
            <person name="Zeng Q."/>
            <person name="Gargeya S."/>
            <person name="Abouelleil A."/>
            <person name="Alvarado L."/>
            <person name="Chapman S.B."/>
            <person name="Gainer-Dewar J."/>
            <person name="Goldberg J."/>
            <person name="Griggs A."/>
            <person name="Gujja S."/>
            <person name="Hansen M."/>
            <person name="Howarth C."/>
            <person name="Imamovic A."/>
            <person name="Larimer J."/>
            <person name="Martinez D."/>
            <person name="Murphy C."/>
            <person name="Pearson M.D."/>
            <person name="Persinoti G."/>
            <person name="Poon T."/>
            <person name="Priest M."/>
            <person name="Roberts A.D."/>
            <person name="Saif S."/>
            <person name="Shea T.D."/>
            <person name="Sykes S.N."/>
            <person name="Wortman J."/>
            <person name="Nusbaum C."/>
            <person name="Birren B."/>
        </authorList>
    </citation>
    <scope>NUCLEOTIDE SEQUENCE [LARGE SCALE GENOMIC DNA]</scope>
    <source>
        <strain evidence="3">CBS 288.86</strain>
    </source>
</reference>
<dbReference type="SUPFAM" id="SSF57756">
    <property type="entry name" value="Retrovirus zinc finger-like domains"/>
    <property type="match status" value="6"/>
</dbReference>
<keyword evidence="1" id="KW-0479">Metal-binding</keyword>
<keyword evidence="1" id="KW-0863">Zinc-finger</keyword>
<keyword evidence="1" id="KW-0862">Zinc</keyword>
<dbReference type="AlphaFoldDB" id="A0A022WEJ7"/>
<feature type="domain" description="CCHC-type" evidence="2">
    <location>
        <begin position="322"/>
        <end position="338"/>
    </location>
</feature>
<feature type="domain" description="CCHC-type" evidence="2">
    <location>
        <begin position="108"/>
        <end position="123"/>
    </location>
</feature>
<dbReference type="GO" id="GO:0003676">
    <property type="term" value="F:nucleic acid binding"/>
    <property type="evidence" value="ECO:0007669"/>
    <property type="project" value="InterPro"/>
</dbReference>
<feature type="domain" description="CCHC-type" evidence="2">
    <location>
        <begin position="466"/>
        <end position="482"/>
    </location>
</feature>
<dbReference type="EMBL" id="KK207717">
    <property type="protein sequence ID" value="EZF56561.1"/>
    <property type="molecule type" value="Genomic_DNA"/>
</dbReference>
<dbReference type="HOGENOM" id="CLU_024213_0_0_1"/>
<organism evidence="3">
    <name type="scientific">Trichophyton rubrum CBS 288.86</name>
    <dbReference type="NCBI Taxonomy" id="1215330"/>
    <lineage>
        <taxon>Eukaryota</taxon>
        <taxon>Fungi</taxon>
        <taxon>Dikarya</taxon>
        <taxon>Ascomycota</taxon>
        <taxon>Pezizomycotina</taxon>
        <taxon>Eurotiomycetes</taxon>
        <taxon>Eurotiomycetidae</taxon>
        <taxon>Onygenales</taxon>
        <taxon>Arthrodermataceae</taxon>
        <taxon>Trichophyton</taxon>
    </lineage>
</organism>
<dbReference type="GO" id="GO:0008270">
    <property type="term" value="F:zinc ion binding"/>
    <property type="evidence" value="ECO:0007669"/>
    <property type="project" value="UniProtKB-KW"/>
</dbReference>
<dbReference type="InterPro" id="IPR036875">
    <property type="entry name" value="Znf_CCHC_sf"/>
</dbReference>
<feature type="domain" description="CCHC-type" evidence="2">
    <location>
        <begin position="419"/>
        <end position="434"/>
    </location>
</feature>
<feature type="domain" description="CCHC-type" evidence="2">
    <location>
        <begin position="373"/>
        <end position="388"/>
    </location>
</feature>
<feature type="domain" description="CCHC-type" evidence="2">
    <location>
        <begin position="349"/>
        <end position="365"/>
    </location>
</feature>
<dbReference type="Pfam" id="PF00098">
    <property type="entry name" value="zf-CCHC"/>
    <property type="match status" value="8"/>
</dbReference>
<name>A0A022WEJ7_TRIRU</name>
<protein>
    <recommendedName>
        <fullName evidence="2">CCHC-type domain-containing protein</fullName>
    </recommendedName>
</protein>
<feature type="domain" description="CCHC-type" evidence="2">
    <location>
        <begin position="131"/>
        <end position="146"/>
    </location>
</feature>
<feature type="domain" description="CCHC-type" evidence="2">
    <location>
        <begin position="397"/>
        <end position="412"/>
    </location>
</feature>
<feature type="domain" description="CCHC-type" evidence="2">
    <location>
        <begin position="443"/>
        <end position="458"/>
    </location>
</feature>
<dbReference type="OrthoDB" id="8026949at2759"/>
<dbReference type="Gene3D" id="4.10.60.10">
    <property type="entry name" value="Zinc finger, CCHC-type"/>
    <property type="match status" value="6"/>
</dbReference>
<evidence type="ECO:0000259" key="2">
    <source>
        <dbReference type="PROSITE" id="PS50158"/>
    </source>
</evidence>
<dbReference type="PROSITE" id="PS50158">
    <property type="entry name" value="ZF_CCHC"/>
    <property type="match status" value="9"/>
</dbReference>
<dbReference type="PANTHER" id="PTHR23002">
    <property type="entry name" value="ZINC FINGER CCHC DOMAIN CONTAINING PROTEIN"/>
    <property type="match status" value="1"/>
</dbReference>
<gene>
    <name evidence="3" type="ORF">H103_01066</name>
</gene>
<dbReference type="Proteomes" id="UP000023758">
    <property type="component" value="Unassembled WGS sequence"/>
</dbReference>
<accession>A0A022WEJ7</accession>
<dbReference type="SMART" id="SM00343">
    <property type="entry name" value="ZnF_C2HC"/>
    <property type="match status" value="11"/>
</dbReference>
<evidence type="ECO:0000256" key="1">
    <source>
        <dbReference type="PROSITE-ProRule" id="PRU00047"/>
    </source>
</evidence>